<comment type="caution">
    <text evidence="1">The sequence shown here is derived from an EMBL/GenBank/DDBJ whole genome shotgun (WGS) entry which is preliminary data.</text>
</comment>
<accession>A0A917LXQ4</accession>
<reference evidence="1 2" key="1">
    <citation type="journal article" date="2014" name="Int. J. Syst. Evol. Microbiol.">
        <title>Complete genome sequence of Corynebacterium casei LMG S-19264T (=DSM 44701T), isolated from a smear-ripened cheese.</title>
        <authorList>
            <consortium name="US DOE Joint Genome Institute (JGI-PGF)"/>
            <person name="Walter F."/>
            <person name="Albersmeier A."/>
            <person name="Kalinowski J."/>
            <person name="Ruckert C."/>
        </authorList>
    </citation>
    <scope>NUCLEOTIDE SEQUENCE [LARGE SCALE GENOMIC DNA]</scope>
    <source>
        <strain evidence="1 2">CGMCC 1.15286</strain>
    </source>
</reference>
<name>A0A917LXQ4_9BACL</name>
<evidence type="ECO:0000313" key="2">
    <source>
        <dbReference type="Proteomes" id="UP000600247"/>
    </source>
</evidence>
<organism evidence="1 2">
    <name type="scientific">Paenibacillus radicis</name>
    <name type="common">ex Gao et al. 2016</name>
    <dbReference type="NCBI Taxonomy" id="1737354"/>
    <lineage>
        <taxon>Bacteria</taxon>
        <taxon>Bacillati</taxon>
        <taxon>Bacillota</taxon>
        <taxon>Bacilli</taxon>
        <taxon>Bacillales</taxon>
        <taxon>Paenibacillaceae</taxon>
        <taxon>Paenibacillus</taxon>
    </lineage>
</organism>
<protein>
    <submittedName>
        <fullName evidence="1">Uncharacterized protein</fullName>
    </submittedName>
</protein>
<keyword evidence="2" id="KW-1185">Reference proteome</keyword>
<dbReference type="EMBL" id="BMHY01000002">
    <property type="protein sequence ID" value="GGG62693.1"/>
    <property type="molecule type" value="Genomic_DNA"/>
</dbReference>
<dbReference type="RefSeq" id="WP_188888344.1">
    <property type="nucleotide sequence ID" value="NZ_BMHY01000002.1"/>
</dbReference>
<dbReference type="AlphaFoldDB" id="A0A917LXQ4"/>
<gene>
    <name evidence="1" type="ORF">GCM10010918_15560</name>
</gene>
<dbReference type="Proteomes" id="UP000600247">
    <property type="component" value="Unassembled WGS sequence"/>
</dbReference>
<proteinExistence type="predicted"/>
<sequence length="422" mass="47396">MTRVYLEHMPMKRESKAFTDSLYAVLAGAGLFEGSKTWLSGLSGLAFKFSVHKKLLPMSVSAYGQFGTEHHRAIDNLAIFTQSDGGRTRHETFRRYQLDAVQGVKETLDRGIGVIYWIPEFGVIRGYDDEDGIFYVQDGWNSEDQIVLYDNFGLNFTPFWSVHWIGDKVEVPAETMVLGSLRLAIEDWDTPFKTLPDREIASGKLAYTYLLDGLKSGDFDEGGARYIIDTYWYARREIRDYLAAAMELLPELKTAYAKYAELTELAPAENGSRSFAVEAEYLAAAEPLEHAAMEQIRKICADNDTPEQHIFTEMGRSCSKIKGERVDVGPAFEPYHYESRITVVYRRFSCGAAASRVVHAEQSDAVGHDGLRLPAVGSPAVKARIIDRLQLDGGKFSRGGLDRRNFIAICRVYIFTDLSALP</sequence>
<evidence type="ECO:0000313" key="1">
    <source>
        <dbReference type="EMBL" id="GGG62693.1"/>
    </source>
</evidence>